<evidence type="ECO:0000256" key="5">
    <source>
        <dbReference type="SAM" id="MobiDB-lite"/>
    </source>
</evidence>
<evidence type="ECO:0000256" key="3">
    <source>
        <dbReference type="ARBA" id="ARBA00022989"/>
    </source>
</evidence>
<organism evidence="8">
    <name type="scientific">freshwater metagenome</name>
    <dbReference type="NCBI Taxonomy" id="449393"/>
    <lineage>
        <taxon>unclassified sequences</taxon>
        <taxon>metagenomes</taxon>
        <taxon>ecological metagenomes</taxon>
    </lineage>
</organism>
<dbReference type="PANTHER" id="PTHR43229">
    <property type="entry name" value="NODULATION PROTEIN J"/>
    <property type="match status" value="1"/>
</dbReference>
<protein>
    <submittedName>
        <fullName evidence="8">Unannotated protein</fullName>
    </submittedName>
</protein>
<keyword evidence="3 6" id="KW-1133">Transmembrane helix</keyword>
<proteinExistence type="predicted"/>
<dbReference type="Pfam" id="PF01061">
    <property type="entry name" value="ABC2_membrane"/>
    <property type="match status" value="1"/>
</dbReference>
<dbReference type="PRINTS" id="PR00164">
    <property type="entry name" value="ABC2TRNSPORT"/>
</dbReference>
<feature type="region of interest" description="Disordered" evidence="5">
    <location>
        <begin position="1"/>
        <end position="30"/>
    </location>
</feature>
<feature type="transmembrane region" description="Helical" evidence="6">
    <location>
        <begin position="259"/>
        <end position="277"/>
    </location>
</feature>
<feature type="transmembrane region" description="Helical" evidence="6">
    <location>
        <begin position="149"/>
        <end position="165"/>
    </location>
</feature>
<dbReference type="InterPro" id="IPR000412">
    <property type="entry name" value="ABC_2_transport"/>
</dbReference>
<keyword evidence="4 6" id="KW-0472">Membrane</keyword>
<dbReference type="EMBL" id="CAFBMK010000268">
    <property type="protein sequence ID" value="CAB4943649.1"/>
    <property type="molecule type" value="Genomic_DNA"/>
</dbReference>
<evidence type="ECO:0000256" key="6">
    <source>
        <dbReference type="SAM" id="Phobius"/>
    </source>
</evidence>
<dbReference type="PIRSF" id="PIRSF006648">
    <property type="entry name" value="DrrB"/>
    <property type="match status" value="1"/>
</dbReference>
<dbReference type="PROSITE" id="PS51012">
    <property type="entry name" value="ABC_TM2"/>
    <property type="match status" value="1"/>
</dbReference>
<accession>A0A6J7JLK6</accession>
<dbReference type="AlphaFoldDB" id="A0A6J7JLK6"/>
<evidence type="ECO:0000313" key="8">
    <source>
        <dbReference type="EMBL" id="CAB4943649.1"/>
    </source>
</evidence>
<feature type="transmembrane region" description="Helical" evidence="6">
    <location>
        <begin position="96"/>
        <end position="116"/>
    </location>
</feature>
<dbReference type="InterPro" id="IPR051784">
    <property type="entry name" value="Nod_factor_ABC_transporter"/>
</dbReference>
<dbReference type="GO" id="GO:0140359">
    <property type="term" value="F:ABC-type transporter activity"/>
    <property type="evidence" value="ECO:0007669"/>
    <property type="project" value="InterPro"/>
</dbReference>
<gene>
    <name evidence="8" type="ORF">UFOPK3564_03097</name>
</gene>
<feature type="transmembrane region" description="Helical" evidence="6">
    <location>
        <begin position="204"/>
        <end position="223"/>
    </location>
</feature>
<keyword evidence="2 6" id="KW-0812">Transmembrane</keyword>
<dbReference type="InterPro" id="IPR047817">
    <property type="entry name" value="ABC2_TM_bact-type"/>
</dbReference>
<evidence type="ECO:0000256" key="4">
    <source>
        <dbReference type="ARBA" id="ARBA00023136"/>
    </source>
</evidence>
<evidence type="ECO:0000256" key="2">
    <source>
        <dbReference type="ARBA" id="ARBA00022692"/>
    </source>
</evidence>
<evidence type="ECO:0000256" key="1">
    <source>
        <dbReference type="ARBA" id="ARBA00004141"/>
    </source>
</evidence>
<comment type="subcellular location">
    <subcellularLocation>
        <location evidence="1">Membrane</location>
        <topology evidence="1">Multi-pass membrane protein</topology>
    </subcellularLocation>
</comment>
<dbReference type="InterPro" id="IPR013525">
    <property type="entry name" value="ABC2_TM"/>
</dbReference>
<dbReference type="PANTHER" id="PTHR43229:SF2">
    <property type="entry name" value="NODULATION PROTEIN J"/>
    <property type="match status" value="1"/>
</dbReference>
<evidence type="ECO:0000259" key="7">
    <source>
        <dbReference type="PROSITE" id="PS51012"/>
    </source>
</evidence>
<feature type="compositionally biased region" description="Low complexity" evidence="5">
    <location>
        <begin position="8"/>
        <end position="27"/>
    </location>
</feature>
<feature type="domain" description="ABC transmembrane type-2" evidence="7">
    <location>
        <begin position="57"/>
        <end position="283"/>
    </location>
</feature>
<sequence>MSSTPQHPSGAAGAPAPATGAPRPGAGPRKRLGRLERLAIEGVMTREVINWLSFWKSSTFSSTVEPTIYLLAFGFGFGSIVSEIDGYDYVDYVGTGTVATSVLFGSAFSAMFGSFVKREFQRTYDAILAAPVDVEELVTAEALWMATRASVYGCFPLLVAMIFGLDPAWGMLLVPLLCFPCAFGFASFGLLISAIVRSIDSFSYYQSLILTPLFLVAGTFFPLDGLPRGIQIASELNPLHHLVELVRGAAFGFDGWHDVARFAALIVFALVMWRLAIRQSTKRLIT</sequence>
<name>A0A6J7JLK6_9ZZZZ</name>
<reference evidence="8" key="1">
    <citation type="submission" date="2020-05" db="EMBL/GenBank/DDBJ databases">
        <authorList>
            <person name="Chiriac C."/>
            <person name="Salcher M."/>
            <person name="Ghai R."/>
            <person name="Kavagutti S V."/>
        </authorList>
    </citation>
    <scope>NUCLEOTIDE SEQUENCE</scope>
</reference>
<feature type="transmembrane region" description="Helical" evidence="6">
    <location>
        <begin position="171"/>
        <end position="192"/>
    </location>
</feature>
<dbReference type="GO" id="GO:0043190">
    <property type="term" value="C:ATP-binding cassette (ABC) transporter complex"/>
    <property type="evidence" value="ECO:0007669"/>
    <property type="project" value="InterPro"/>
</dbReference>